<dbReference type="Gene3D" id="3.90.1200.10">
    <property type="match status" value="1"/>
</dbReference>
<feature type="domain" description="Aminoglycoside phosphotransferase" evidence="1">
    <location>
        <begin position="27"/>
        <end position="229"/>
    </location>
</feature>
<evidence type="ECO:0000313" key="3">
    <source>
        <dbReference type="Proteomes" id="UP000615755"/>
    </source>
</evidence>
<organism evidence="2 3">
    <name type="scientific">Pseudoalteromonas aurantia 208</name>
    <dbReference type="NCBI Taxonomy" id="1314867"/>
    <lineage>
        <taxon>Bacteria</taxon>
        <taxon>Pseudomonadati</taxon>
        <taxon>Pseudomonadota</taxon>
        <taxon>Gammaproteobacteria</taxon>
        <taxon>Alteromonadales</taxon>
        <taxon>Pseudoalteromonadaceae</taxon>
        <taxon>Pseudoalteromonas</taxon>
    </lineage>
</organism>
<sequence length="336" mass="39179">MTNNKERQTYIEQFLVGFFNGEAYRCEVVTADASFRRYLRVYHGKKSYILMDSEPNKVDNQPFVDLNANFALAGIKVPQILAQNMPHGILLLEDLGAEHLADHISGPSRLKHYMAILDILPSIATVTKSTSMKPYDDGFITQELEIFENWLLNSWLDYELNGTVKERWQEMKLSLVNSIVEQPKATMHRDFHSRNIMRYDHQWAVIDYQDAVQGPITYDAVSLLRDCYFKLPADDFLILQKYSYKTLKKAQLLGEMTYLEYQYYFDLTGLQRHLKAAGIFARLLLRDNKAGYLDNIVPTLQYVVEVAKRYDNYQWLATWLVSEIIPLINSQLNKFK</sequence>
<proteinExistence type="predicted"/>
<dbReference type="Proteomes" id="UP000615755">
    <property type="component" value="Unassembled WGS sequence"/>
</dbReference>
<name>A0ABR9EFH9_9GAMM</name>
<dbReference type="EMBL" id="AQGV01000012">
    <property type="protein sequence ID" value="MBE0369169.1"/>
    <property type="molecule type" value="Genomic_DNA"/>
</dbReference>
<gene>
    <name evidence="2" type="ORF">PAUR_a2965</name>
</gene>
<dbReference type="SUPFAM" id="SSF56112">
    <property type="entry name" value="Protein kinase-like (PK-like)"/>
    <property type="match status" value="1"/>
</dbReference>
<reference evidence="2 3" key="1">
    <citation type="submission" date="2015-03" db="EMBL/GenBank/DDBJ databases">
        <title>Genome sequence of Pseudoalteromonas aurantia.</title>
        <authorList>
            <person name="Xie B.-B."/>
            <person name="Rong J.-C."/>
            <person name="Qin Q.-L."/>
            <person name="Zhang Y.-Z."/>
        </authorList>
    </citation>
    <scope>NUCLEOTIDE SEQUENCE [LARGE SCALE GENOMIC DNA]</scope>
    <source>
        <strain evidence="2 3">208</strain>
    </source>
</reference>
<dbReference type="InterPro" id="IPR002575">
    <property type="entry name" value="Aminoglycoside_PTrfase"/>
</dbReference>
<accession>A0ABR9EFH9</accession>
<comment type="caution">
    <text evidence="2">The sequence shown here is derived from an EMBL/GenBank/DDBJ whole genome shotgun (WGS) entry which is preliminary data.</text>
</comment>
<dbReference type="RefSeq" id="WP_192508341.1">
    <property type="nucleotide sequence ID" value="NZ_AQGV01000012.1"/>
</dbReference>
<keyword evidence="3" id="KW-1185">Reference proteome</keyword>
<evidence type="ECO:0000313" key="2">
    <source>
        <dbReference type="EMBL" id="MBE0369169.1"/>
    </source>
</evidence>
<dbReference type="InterPro" id="IPR011009">
    <property type="entry name" value="Kinase-like_dom_sf"/>
</dbReference>
<protein>
    <recommendedName>
        <fullName evidence="1">Aminoglycoside phosphotransferase domain-containing protein</fullName>
    </recommendedName>
</protein>
<dbReference type="Pfam" id="PF01636">
    <property type="entry name" value="APH"/>
    <property type="match status" value="1"/>
</dbReference>
<evidence type="ECO:0000259" key="1">
    <source>
        <dbReference type="Pfam" id="PF01636"/>
    </source>
</evidence>
<dbReference type="Gene3D" id="3.30.200.20">
    <property type="entry name" value="Phosphorylase Kinase, domain 1"/>
    <property type="match status" value="1"/>
</dbReference>